<evidence type="ECO:0000313" key="2">
    <source>
        <dbReference type="Proteomes" id="UP000830768"/>
    </source>
</evidence>
<name>A0ACD3ZHN0_FUSSC</name>
<accession>A0ACD3ZHN0</accession>
<keyword evidence="2" id="KW-1185">Reference proteome</keyword>
<protein>
    <submittedName>
        <fullName evidence="1">Uncharacterized protein</fullName>
    </submittedName>
</protein>
<evidence type="ECO:0000313" key="1">
    <source>
        <dbReference type="EMBL" id="UPL00707.1"/>
    </source>
</evidence>
<organism evidence="1 2">
    <name type="scientific">Fusarium solani subsp. cucurbitae</name>
    <name type="common">Neocosmosporum cucurbitae</name>
    <dbReference type="NCBI Taxonomy" id="2747967"/>
    <lineage>
        <taxon>Eukaryota</taxon>
        <taxon>Fungi</taxon>
        <taxon>Dikarya</taxon>
        <taxon>Ascomycota</taxon>
        <taxon>Pezizomycotina</taxon>
        <taxon>Sordariomycetes</taxon>
        <taxon>Hypocreomycetidae</taxon>
        <taxon>Hypocreales</taxon>
        <taxon>Nectriaceae</taxon>
        <taxon>Fusarium</taxon>
        <taxon>Fusarium solani species complex</taxon>
    </lineage>
</organism>
<proteinExistence type="predicted"/>
<dbReference type="EMBL" id="CP090038">
    <property type="protein sequence ID" value="UPL00707.1"/>
    <property type="molecule type" value="Genomic_DNA"/>
</dbReference>
<dbReference type="Proteomes" id="UP000830768">
    <property type="component" value="Chromosome 10"/>
</dbReference>
<gene>
    <name evidence="1" type="ORF">LCI18_011641</name>
</gene>
<sequence length="598" mass="66108">MCACPGRDLEPWAIHLRTHHAAGDPTSAASLSTINLDSTIDGLDLYRPPKSPAPRSLSSTPSQGQQPHLHHHQQRRRRHSISTSCQGPVNVSDHCQLRHSRQRHSHDHDHDDPLVSDRRQQLHSFGSWNLFSLFAGASSPNISCSSDNNVATVRSSRLDKHLHSNKHNTFWPSGFDSLRRIVVGAVRCPALPPFSFTMSLRSKIPETPRVISPSPTPSERDASDYTGPVTRSAARRRTPTPQPLEEHAEEDDDSDPPELRRARTRSRSPIDHAAVKRLSRRMSNASKAGKMNKDAIPEEPVKVNGNASTNGNGKAVATNGHLAPPTPSTSIGWSWRDFSRSPSPLGLIPIHRHFRTFVHKHEVPRKVLHVSIGFFVIWLYVTGTQTTSVTPWLMSALIPITTVDWLRHRYASFNRFYVKVLGALMRESEYNGWNGVIFYLLGAWIVLYGFPKDVGIMSVLLLSWCDTAASTFGRLWGRYTPRIRRGKSLAGSIAAFLVGVGTSYFFYGWLVPTIGPFPGDENFMFQGVLSLPKTICEAVGVSQGQASITGALALGVMSLWSGFVASASEAVDIFGWDDNLTIPVLSGIGIWGFLKVFS</sequence>
<reference evidence="1" key="1">
    <citation type="submission" date="2021-11" db="EMBL/GenBank/DDBJ databases">
        <title>Fusarium solani-melongenae Genome sequencing and assembly.</title>
        <authorList>
            <person name="Xie S."/>
            <person name="Huang L."/>
            <person name="Zhang X."/>
        </authorList>
    </citation>
    <scope>NUCLEOTIDE SEQUENCE</scope>
    <source>
        <strain evidence="1">CRI 24-3</strain>
    </source>
</reference>